<evidence type="ECO:0000313" key="6">
    <source>
        <dbReference type="EMBL" id="QTH73031.1"/>
    </source>
</evidence>
<dbReference type="InterPro" id="IPR010583">
    <property type="entry name" value="MipA"/>
</dbReference>
<keyword evidence="7" id="KW-1185">Reference proteome</keyword>
<dbReference type="AlphaFoldDB" id="A0A975HMD5"/>
<accession>A0A975HMD5</accession>
<reference evidence="6" key="1">
    <citation type="submission" date="2021-03" db="EMBL/GenBank/DDBJ databases">
        <title>Complete Genome of Pseudoalteromonas xiamenensis STKMTI.2, a new potential marine bacterium producing anti-Vibrio compounds.</title>
        <authorList>
            <person name="Handayani D.P."/>
            <person name="Isnansetyo A."/>
            <person name="Istiqomah I."/>
            <person name="Jumina J."/>
        </authorList>
    </citation>
    <scope>NUCLEOTIDE SEQUENCE</scope>
    <source>
        <strain evidence="6">STKMTI.2</strain>
        <plasmid evidence="6">unnamed4</plasmid>
    </source>
</reference>
<dbReference type="KEGG" id="pxi:J5O05_17395"/>
<sequence>MKAFVLSIHVFLFSLIFNSSQIYASNSSVWSGGLGVVRVDSNFKGVDNELLALPLIAYSNERLSIAGFSLEYKLMQSSFISTTLLLEPGDFYLDASKSKDVSVSQLKDRNLSIYLGPQISMNTWIGSFSAKLMQDISLNSKGYKISANYNYSIEINDKFSVVPELGVTYNSDKISDYYFGLNSGEISGFNPYSLSETINTSVGVKAVYSLTERISFVAYAKKNFMDGKIEKSPITDSDSTAFAMLSVFYRF</sequence>
<comment type="subcellular location">
    <subcellularLocation>
        <location evidence="1">Cell outer membrane</location>
    </subcellularLocation>
</comment>
<protein>
    <submittedName>
        <fullName evidence="6">MipA/OmpV family protein</fullName>
    </submittedName>
</protein>
<geneLocation type="plasmid" evidence="6 7">
    <name>unnamed4</name>
</geneLocation>
<comment type="similarity">
    <text evidence="2">Belongs to the MipA/OmpV family.</text>
</comment>
<keyword evidence="6" id="KW-0614">Plasmid</keyword>
<dbReference type="PANTHER" id="PTHR38776:SF1">
    <property type="entry name" value="MLTA-INTERACTING PROTEIN-RELATED"/>
    <property type="match status" value="1"/>
</dbReference>
<evidence type="ECO:0000313" key="7">
    <source>
        <dbReference type="Proteomes" id="UP000664904"/>
    </source>
</evidence>
<evidence type="ECO:0000256" key="2">
    <source>
        <dbReference type="ARBA" id="ARBA00005722"/>
    </source>
</evidence>
<proteinExistence type="inferred from homology"/>
<dbReference type="GO" id="GO:0009279">
    <property type="term" value="C:cell outer membrane"/>
    <property type="evidence" value="ECO:0007669"/>
    <property type="project" value="UniProtKB-SubCell"/>
</dbReference>
<keyword evidence="5" id="KW-0998">Cell outer membrane</keyword>
<evidence type="ECO:0000256" key="1">
    <source>
        <dbReference type="ARBA" id="ARBA00004442"/>
    </source>
</evidence>
<keyword evidence="4" id="KW-0472">Membrane</keyword>
<dbReference type="PANTHER" id="PTHR38776">
    <property type="entry name" value="MLTA-INTERACTING PROTEIN-RELATED"/>
    <property type="match status" value="1"/>
</dbReference>
<gene>
    <name evidence="6" type="ORF">J5O05_17395</name>
</gene>
<dbReference type="Proteomes" id="UP000664904">
    <property type="component" value="Plasmid unnamed4"/>
</dbReference>
<keyword evidence="3" id="KW-0732">Signal</keyword>
<evidence type="ECO:0000256" key="5">
    <source>
        <dbReference type="ARBA" id="ARBA00023237"/>
    </source>
</evidence>
<dbReference type="Pfam" id="PF06629">
    <property type="entry name" value="MipA"/>
    <property type="match status" value="1"/>
</dbReference>
<name>A0A975HMD5_9GAMM</name>
<evidence type="ECO:0000256" key="4">
    <source>
        <dbReference type="ARBA" id="ARBA00023136"/>
    </source>
</evidence>
<dbReference type="RefSeq" id="WP_208844650.1">
    <property type="nucleotide sequence ID" value="NZ_CP072134.1"/>
</dbReference>
<dbReference type="EMBL" id="CP072134">
    <property type="protein sequence ID" value="QTH73031.1"/>
    <property type="molecule type" value="Genomic_DNA"/>
</dbReference>
<organism evidence="6 7">
    <name type="scientific">Pseudoalteromonas xiamenensis</name>
    <dbReference type="NCBI Taxonomy" id="882626"/>
    <lineage>
        <taxon>Bacteria</taxon>
        <taxon>Pseudomonadati</taxon>
        <taxon>Pseudomonadota</taxon>
        <taxon>Gammaproteobacteria</taxon>
        <taxon>Alteromonadales</taxon>
        <taxon>Pseudoalteromonadaceae</taxon>
        <taxon>Pseudoalteromonas</taxon>
    </lineage>
</organism>
<evidence type="ECO:0000256" key="3">
    <source>
        <dbReference type="ARBA" id="ARBA00022729"/>
    </source>
</evidence>